<dbReference type="PROSITE" id="PS51257">
    <property type="entry name" value="PROKAR_LIPOPROTEIN"/>
    <property type="match status" value="1"/>
</dbReference>
<protein>
    <submittedName>
        <fullName evidence="1">Uncharacterized protein</fullName>
    </submittedName>
</protein>
<sequence length="56" mass="6057">MEKKFIKYLLFGVFAFVFSVAFVGCGEDYDTDIDDLKKADAATLQAAQSAVATAKS</sequence>
<organism evidence="1">
    <name type="scientific">termite gut metagenome</name>
    <dbReference type="NCBI Taxonomy" id="433724"/>
    <lineage>
        <taxon>unclassified sequences</taxon>
        <taxon>metagenomes</taxon>
        <taxon>organismal metagenomes</taxon>
    </lineage>
</organism>
<dbReference type="EMBL" id="SNRY01007904">
    <property type="protein sequence ID" value="KAA6309519.1"/>
    <property type="molecule type" value="Genomic_DNA"/>
</dbReference>
<feature type="non-terminal residue" evidence="1">
    <location>
        <position position="56"/>
    </location>
</feature>
<proteinExistence type="predicted"/>
<name>A0A5J4PLX2_9ZZZZ</name>
<gene>
    <name evidence="1" type="ORF">EZS27_039001</name>
</gene>
<dbReference type="AlphaFoldDB" id="A0A5J4PLX2"/>
<evidence type="ECO:0000313" key="1">
    <source>
        <dbReference type="EMBL" id="KAA6309519.1"/>
    </source>
</evidence>
<comment type="caution">
    <text evidence="1">The sequence shown here is derived from an EMBL/GenBank/DDBJ whole genome shotgun (WGS) entry which is preliminary data.</text>
</comment>
<accession>A0A5J4PLX2</accession>
<reference evidence="1" key="1">
    <citation type="submission" date="2019-03" db="EMBL/GenBank/DDBJ databases">
        <title>Single cell metagenomics reveals metabolic interactions within the superorganism composed of flagellate Streblomastix strix and complex community of Bacteroidetes bacteria on its surface.</title>
        <authorList>
            <person name="Treitli S.C."/>
            <person name="Kolisko M."/>
            <person name="Husnik F."/>
            <person name="Keeling P."/>
            <person name="Hampl V."/>
        </authorList>
    </citation>
    <scope>NUCLEOTIDE SEQUENCE</scope>
    <source>
        <strain evidence="1">STM</strain>
    </source>
</reference>